<reference evidence="2 3" key="1">
    <citation type="submission" date="2024-02" db="EMBL/GenBank/DDBJ databases">
        <title>High-quality chromosome-scale genome assembly of Pensacola bahiagrass (Paspalum notatum Flugge var. saurae).</title>
        <authorList>
            <person name="Vega J.M."/>
            <person name="Podio M."/>
            <person name="Orjuela J."/>
            <person name="Siena L.A."/>
            <person name="Pessino S.C."/>
            <person name="Combes M.C."/>
            <person name="Mariac C."/>
            <person name="Albertini E."/>
            <person name="Pupilli F."/>
            <person name="Ortiz J.P.A."/>
            <person name="Leblanc O."/>
        </authorList>
    </citation>
    <scope>NUCLEOTIDE SEQUENCE [LARGE SCALE GENOMIC DNA]</scope>
    <source>
        <strain evidence="2">R1</strain>
        <tissue evidence="2">Leaf</tissue>
    </source>
</reference>
<dbReference type="Gene3D" id="1.20.1050.10">
    <property type="match status" value="1"/>
</dbReference>
<dbReference type="AlphaFoldDB" id="A0AAQ3T7Q6"/>
<gene>
    <name evidence="2" type="ORF">U9M48_016507</name>
</gene>
<sequence>MTKKRHHPNPSRACRSPSITPAGTSDDRAVVSESLLIVVYVDEAFHGPPLLPADPHERTLLGPIPRRQGNKPLCIDPPASWSLIDRARDSVHLMKSTLLALVSVLGAAAPRAVRGGRRSAGGVHGGGGGAAQGDGQEVPRRRRHRPRGHSRRRAAGVLEEVAGARVMIMSDEEEYPALRRWAAAYISDEAVKGCLPEKARLLAYFAAVRDKCVSVANSMAMAASPK</sequence>
<dbReference type="SUPFAM" id="SSF47616">
    <property type="entry name" value="GST C-terminal domain-like"/>
    <property type="match status" value="1"/>
</dbReference>
<organism evidence="2 3">
    <name type="scientific">Paspalum notatum var. saurae</name>
    <dbReference type="NCBI Taxonomy" id="547442"/>
    <lineage>
        <taxon>Eukaryota</taxon>
        <taxon>Viridiplantae</taxon>
        <taxon>Streptophyta</taxon>
        <taxon>Embryophyta</taxon>
        <taxon>Tracheophyta</taxon>
        <taxon>Spermatophyta</taxon>
        <taxon>Magnoliopsida</taxon>
        <taxon>Liliopsida</taxon>
        <taxon>Poales</taxon>
        <taxon>Poaceae</taxon>
        <taxon>PACMAD clade</taxon>
        <taxon>Panicoideae</taxon>
        <taxon>Andropogonodae</taxon>
        <taxon>Paspaleae</taxon>
        <taxon>Paspalinae</taxon>
        <taxon>Paspalum</taxon>
    </lineage>
</organism>
<feature type="region of interest" description="Disordered" evidence="1">
    <location>
        <begin position="1"/>
        <end position="26"/>
    </location>
</feature>
<feature type="compositionally biased region" description="Gly residues" evidence="1">
    <location>
        <begin position="118"/>
        <end position="132"/>
    </location>
</feature>
<dbReference type="InterPro" id="IPR036282">
    <property type="entry name" value="Glutathione-S-Trfase_C_sf"/>
</dbReference>
<feature type="compositionally biased region" description="Basic residues" evidence="1">
    <location>
        <begin position="140"/>
        <end position="153"/>
    </location>
</feature>
<dbReference type="Proteomes" id="UP001341281">
    <property type="component" value="Chromosome 04"/>
</dbReference>
<protein>
    <submittedName>
        <fullName evidence="2">Uncharacterized protein</fullName>
    </submittedName>
</protein>
<evidence type="ECO:0000313" key="3">
    <source>
        <dbReference type="Proteomes" id="UP001341281"/>
    </source>
</evidence>
<accession>A0AAQ3T7Q6</accession>
<evidence type="ECO:0000256" key="1">
    <source>
        <dbReference type="SAM" id="MobiDB-lite"/>
    </source>
</evidence>
<feature type="region of interest" description="Disordered" evidence="1">
    <location>
        <begin position="115"/>
        <end position="153"/>
    </location>
</feature>
<evidence type="ECO:0000313" key="2">
    <source>
        <dbReference type="EMBL" id="WVZ67432.1"/>
    </source>
</evidence>
<dbReference type="Gene3D" id="3.40.30.10">
    <property type="entry name" value="Glutaredoxin"/>
    <property type="match status" value="1"/>
</dbReference>
<name>A0AAQ3T7Q6_PASNO</name>
<dbReference type="EMBL" id="CP144748">
    <property type="protein sequence ID" value="WVZ67432.1"/>
    <property type="molecule type" value="Genomic_DNA"/>
</dbReference>
<keyword evidence="3" id="KW-1185">Reference proteome</keyword>
<proteinExistence type="predicted"/>